<keyword evidence="2" id="KW-1185">Reference proteome</keyword>
<proteinExistence type="predicted"/>
<evidence type="ECO:0000313" key="2">
    <source>
        <dbReference type="Proteomes" id="UP001239522"/>
    </source>
</evidence>
<evidence type="ECO:0000313" key="1">
    <source>
        <dbReference type="EMBL" id="WLQ35626.1"/>
    </source>
</evidence>
<organism evidence="1 2">
    <name type="scientific">Streptomyces castrisilvae</name>
    <dbReference type="NCBI Taxonomy" id="3033811"/>
    <lineage>
        <taxon>Bacteria</taxon>
        <taxon>Bacillati</taxon>
        <taxon>Actinomycetota</taxon>
        <taxon>Actinomycetes</taxon>
        <taxon>Kitasatosporales</taxon>
        <taxon>Streptomycetaceae</taxon>
        <taxon>Streptomyces</taxon>
    </lineage>
</organism>
<accession>A0ABY9HQ76</accession>
<name>A0ABY9HQ76_9ACTN</name>
<dbReference type="EMBL" id="CP120997">
    <property type="protein sequence ID" value="WLQ35626.1"/>
    <property type="molecule type" value="Genomic_DNA"/>
</dbReference>
<reference evidence="1 2" key="1">
    <citation type="submission" date="2023-03" db="EMBL/GenBank/DDBJ databases">
        <title>Isolation and description of six Streptomyces strains from soil environments, able to metabolize different microbial glucans.</title>
        <authorList>
            <person name="Widen T."/>
            <person name="Larsbrink J."/>
        </authorList>
    </citation>
    <scope>NUCLEOTIDE SEQUENCE [LARGE SCALE GENOMIC DNA]</scope>
    <source>
        <strain evidence="1 2">Mut1</strain>
    </source>
</reference>
<sequence length="62" mass="7038">MSGQGQEDPRATECRTCQEFDLEEAVARSERDGSRETDCRVLRRRHIAAEHAQHAECGEPQP</sequence>
<dbReference type="Proteomes" id="UP001239522">
    <property type="component" value="Chromosome"/>
</dbReference>
<gene>
    <name evidence="1" type="ORF">P8A18_20355</name>
</gene>
<dbReference type="RefSeq" id="WP_306056438.1">
    <property type="nucleotide sequence ID" value="NZ_CP120997.1"/>
</dbReference>
<protein>
    <submittedName>
        <fullName evidence="1">Uncharacterized protein</fullName>
    </submittedName>
</protein>